<dbReference type="SMART" id="SM01024">
    <property type="entry name" value="BCS1_N"/>
    <property type="match status" value="1"/>
</dbReference>
<evidence type="ECO:0000256" key="8">
    <source>
        <dbReference type="ARBA" id="ARBA00022989"/>
    </source>
</evidence>
<keyword evidence="7" id="KW-0067">ATP-binding</keyword>
<protein>
    <submittedName>
        <fullName evidence="15">Chaperone bcs1</fullName>
    </submittedName>
</protein>
<comment type="caution">
    <text evidence="15">The sequence shown here is derived from an EMBL/GenBank/DDBJ whole genome shotgun (WGS) entry which is preliminary data.</text>
</comment>
<comment type="catalytic activity">
    <reaction evidence="11">
        <text>ATP + H2O = ADP + phosphate + H(+)</text>
        <dbReference type="Rhea" id="RHEA:13065"/>
        <dbReference type="ChEBI" id="CHEBI:15377"/>
        <dbReference type="ChEBI" id="CHEBI:15378"/>
        <dbReference type="ChEBI" id="CHEBI:30616"/>
        <dbReference type="ChEBI" id="CHEBI:43474"/>
        <dbReference type="ChEBI" id="CHEBI:456216"/>
    </reaction>
    <physiologicalReaction direction="left-to-right" evidence="11">
        <dbReference type="Rhea" id="RHEA:13066"/>
    </physiologicalReaction>
</comment>
<dbReference type="Pfam" id="PF25426">
    <property type="entry name" value="AAA_lid_BCS1"/>
    <property type="match status" value="1"/>
</dbReference>
<evidence type="ECO:0000256" key="6">
    <source>
        <dbReference type="ARBA" id="ARBA00022801"/>
    </source>
</evidence>
<sequence length="581" mass="67327">MITIFLALLVSVVGEPTYEETSIDPSQGIFPHEKSALETMLPIIKTGVIFALGGYLSAYVTRKVREKWDQLRRKFVTRVIVKSKNLIYPTLIEWLSLQPELQNTNNIRLITNLVNENDFFLNEQNPYSIVNKSELGDNLYDSEDLGKLERVTFALGDGNHSFHWGGKKIKLHYSRSSETTQRRQNSRRVEQIQHERIQFEVWGEHKDFFKKMFQEVANLQEKMEQQSSTIYLMDQYADTWEKENTNTKPIKMDFVILKDGQSEKLLKDCRDFLERKETYENLGIPFRRGYLFYGYPGCGKTTTVRALAGELGLPICIMSLSNNELNDDGLCTLLKRAPRPCIILFEDIDSCFVQRKPTKEGENKRVTFSGLLNALDGIGSQEGRMFFMTTNHVERLSPALVRAGRVDLKVEFNKANRDQVERLFLKFFQGHPKLAKQFAEKIPEDKMSMALIQQHFMNYFEKPGKCLENYNELLLELEKAEQIDKNAGIDTKSLKDKTNSTTSVTTTISKDAVNNNNSNIHKNENSEKNNKEIEKTKENFNKMEIEIENEKEIENTKEIENEKEIENPKEIKNTMTKNKQI</sequence>
<evidence type="ECO:0000256" key="3">
    <source>
        <dbReference type="ARBA" id="ARBA00022692"/>
    </source>
</evidence>
<keyword evidence="10" id="KW-0472">Membrane</keyword>
<reference evidence="15" key="1">
    <citation type="submission" date="2022-08" db="EMBL/GenBank/DDBJ databases">
        <title>Novel sulfate-reducing endosymbionts in the free-living metamonad Anaeramoeba.</title>
        <authorList>
            <person name="Jerlstrom-Hultqvist J."/>
            <person name="Cepicka I."/>
            <person name="Gallot-Lavallee L."/>
            <person name="Salas-Leiva D."/>
            <person name="Curtis B.A."/>
            <person name="Zahonova K."/>
            <person name="Pipaliya S."/>
            <person name="Dacks J."/>
            <person name="Roger A.J."/>
        </authorList>
    </citation>
    <scope>NUCLEOTIDE SEQUENCE</scope>
    <source>
        <strain evidence="15">Schooner1</strain>
    </source>
</reference>
<dbReference type="PANTHER" id="PTHR23070">
    <property type="entry name" value="BCS1 AAA-TYPE ATPASE"/>
    <property type="match status" value="1"/>
</dbReference>
<keyword evidence="16" id="KW-1185">Reference proteome</keyword>
<feature type="compositionally biased region" description="Basic and acidic residues" evidence="12">
    <location>
        <begin position="558"/>
        <end position="572"/>
    </location>
</feature>
<evidence type="ECO:0000313" key="15">
    <source>
        <dbReference type="EMBL" id="KAJ6226019.1"/>
    </source>
</evidence>
<dbReference type="EMBL" id="JAOAOG010000346">
    <property type="protein sequence ID" value="KAJ6226019.1"/>
    <property type="molecule type" value="Genomic_DNA"/>
</dbReference>
<evidence type="ECO:0000259" key="13">
    <source>
        <dbReference type="SMART" id="SM00382"/>
    </source>
</evidence>
<evidence type="ECO:0000256" key="9">
    <source>
        <dbReference type="ARBA" id="ARBA00023128"/>
    </source>
</evidence>
<dbReference type="Gene3D" id="3.40.50.300">
    <property type="entry name" value="P-loop containing nucleotide triphosphate hydrolases"/>
    <property type="match status" value="1"/>
</dbReference>
<name>A0ABQ8X447_9EUKA</name>
<evidence type="ECO:0000256" key="12">
    <source>
        <dbReference type="SAM" id="MobiDB-lite"/>
    </source>
</evidence>
<feature type="domain" description="BCS1 N-terminal" evidence="14">
    <location>
        <begin position="50"/>
        <end position="248"/>
    </location>
</feature>
<dbReference type="Pfam" id="PF08740">
    <property type="entry name" value="BCS1_N"/>
    <property type="match status" value="1"/>
</dbReference>
<dbReference type="Pfam" id="PF00004">
    <property type="entry name" value="AAA"/>
    <property type="match status" value="1"/>
</dbReference>
<feature type="compositionally biased region" description="Basic and acidic residues" evidence="12">
    <location>
        <begin position="521"/>
        <end position="541"/>
    </location>
</feature>
<proteinExistence type="inferred from homology"/>
<comment type="subcellular location">
    <subcellularLocation>
        <location evidence="1">Mitochondrion inner membrane</location>
        <topology evidence="1">Single-pass membrane protein</topology>
    </subcellularLocation>
</comment>
<evidence type="ECO:0000256" key="4">
    <source>
        <dbReference type="ARBA" id="ARBA00022741"/>
    </source>
</evidence>
<dbReference type="InterPro" id="IPR014851">
    <property type="entry name" value="BCS1_N"/>
</dbReference>
<dbReference type="CDD" id="cd19510">
    <property type="entry name" value="RecA-like_BCS1"/>
    <property type="match status" value="1"/>
</dbReference>
<evidence type="ECO:0000313" key="16">
    <source>
        <dbReference type="Proteomes" id="UP001150062"/>
    </source>
</evidence>
<keyword evidence="6" id="KW-0378">Hydrolase</keyword>
<dbReference type="SMART" id="SM00382">
    <property type="entry name" value="AAA"/>
    <property type="match status" value="1"/>
</dbReference>
<dbReference type="InterPro" id="IPR003593">
    <property type="entry name" value="AAA+_ATPase"/>
</dbReference>
<feature type="domain" description="AAA+ ATPase" evidence="13">
    <location>
        <begin position="286"/>
        <end position="416"/>
    </location>
</feature>
<evidence type="ECO:0000259" key="14">
    <source>
        <dbReference type="SMART" id="SM01024"/>
    </source>
</evidence>
<feature type="region of interest" description="Disordered" evidence="12">
    <location>
        <begin position="512"/>
        <end position="541"/>
    </location>
</feature>
<dbReference type="InterPro" id="IPR027417">
    <property type="entry name" value="P-loop_NTPase"/>
</dbReference>
<evidence type="ECO:0000256" key="11">
    <source>
        <dbReference type="ARBA" id="ARBA00048778"/>
    </source>
</evidence>
<dbReference type="InterPro" id="IPR057495">
    <property type="entry name" value="AAA_lid_BCS1"/>
</dbReference>
<keyword evidence="5" id="KW-0999">Mitochondrion inner membrane</keyword>
<dbReference type="InterPro" id="IPR003959">
    <property type="entry name" value="ATPase_AAA_core"/>
</dbReference>
<dbReference type="InterPro" id="IPR050747">
    <property type="entry name" value="Mitochondrial_chaperone_BCS1"/>
</dbReference>
<evidence type="ECO:0000256" key="7">
    <source>
        <dbReference type="ARBA" id="ARBA00022840"/>
    </source>
</evidence>
<evidence type="ECO:0000256" key="10">
    <source>
        <dbReference type="ARBA" id="ARBA00023136"/>
    </source>
</evidence>
<keyword evidence="3" id="KW-0812">Transmembrane</keyword>
<organism evidence="15 16">
    <name type="scientific">Anaeramoeba flamelloides</name>
    <dbReference type="NCBI Taxonomy" id="1746091"/>
    <lineage>
        <taxon>Eukaryota</taxon>
        <taxon>Metamonada</taxon>
        <taxon>Anaeramoebidae</taxon>
        <taxon>Anaeramoeba</taxon>
    </lineage>
</organism>
<evidence type="ECO:0000256" key="1">
    <source>
        <dbReference type="ARBA" id="ARBA00004434"/>
    </source>
</evidence>
<keyword evidence="9" id="KW-0496">Mitochondrion</keyword>
<evidence type="ECO:0000256" key="5">
    <source>
        <dbReference type="ARBA" id="ARBA00022792"/>
    </source>
</evidence>
<dbReference type="Proteomes" id="UP001150062">
    <property type="component" value="Unassembled WGS sequence"/>
</dbReference>
<keyword evidence="8" id="KW-1133">Transmembrane helix</keyword>
<dbReference type="SUPFAM" id="SSF52540">
    <property type="entry name" value="P-loop containing nucleoside triphosphate hydrolases"/>
    <property type="match status" value="1"/>
</dbReference>
<accession>A0ABQ8X447</accession>
<comment type="similarity">
    <text evidence="2">Belongs to the AAA ATPase family. BCS1 subfamily.</text>
</comment>
<feature type="region of interest" description="Disordered" evidence="12">
    <location>
        <begin position="558"/>
        <end position="581"/>
    </location>
</feature>
<keyword evidence="4" id="KW-0547">Nucleotide-binding</keyword>
<evidence type="ECO:0000256" key="2">
    <source>
        <dbReference type="ARBA" id="ARBA00007448"/>
    </source>
</evidence>
<gene>
    <name evidence="15" type="ORF">M0813_00987</name>
</gene>